<dbReference type="EnsemblPlants" id="PGSC0003DMT400088692">
    <property type="protein sequence ID" value="PGSC0003DMT400088692"/>
    <property type="gene ID" value="PGSC0003DMG400038263"/>
</dbReference>
<evidence type="ECO:0000256" key="1">
    <source>
        <dbReference type="SAM" id="MobiDB-lite"/>
    </source>
</evidence>
<dbReference type="AlphaFoldDB" id="M1DGI1"/>
<feature type="region of interest" description="Disordered" evidence="1">
    <location>
        <begin position="80"/>
        <end position="122"/>
    </location>
</feature>
<accession>M1DGI1</accession>
<dbReference type="HOGENOM" id="CLU_2030795_0_0_1"/>
<feature type="compositionally biased region" description="Acidic residues" evidence="1">
    <location>
        <begin position="100"/>
        <end position="110"/>
    </location>
</feature>
<evidence type="ECO:0000313" key="3">
    <source>
        <dbReference type="Proteomes" id="UP000011115"/>
    </source>
</evidence>
<reference evidence="3" key="1">
    <citation type="journal article" date="2011" name="Nature">
        <title>Genome sequence and analysis of the tuber crop potato.</title>
        <authorList>
            <consortium name="The Potato Genome Sequencing Consortium"/>
        </authorList>
    </citation>
    <scope>NUCLEOTIDE SEQUENCE [LARGE SCALE GENOMIC DNA]</scope>
    <source>
        <strain evidence="3">cv. DM1-3 516 R44</strain>
    </source>
</reference>
<keyword evidence="3" id="KW-1185">Reference proteome</keyword>
<dbReference type="Proteomes" id="UP000011115">
    <property type="component" value="Unassembled WGS sequence"/>
</dbReference>
<name>M1DGI1_SOLTU</name>
<organism evidence="2 3">
    <name type="scientific">Solanum tuberosum</name>
    <name type="common">Potato</name>
    <dbReference type="NCBI Taxonomy" id="4113"/>
    <lineage>
        <taxon>Eukaryota</taxon>
        <taxon>Viridiplantae</taxon>
        <taxon>Streptophyta</taxon>
        <taxon>Embryophyta</taxon>
        <taxon>Tracheophyta</taxon>
        <taxon>Spermatophyta</taxon>
        <taxon>Magnoliopsida</taxon>
        <taxon>eudicotyledons</taxon>
        <taxon>Gunneridae</taxon>
        <taxon>Pentapetalae</taxon>
        <taxon>asterids</taxon>
        <taxon>lamiids</taxon>
        <taxon>Solanales</taxon>
        <taxon>Solanaceae</taxon>
        <taxon>Solanoideae</taxon>
        <taxon>Solaneae</taxon>
        <taxon>Solanum</taxon>
    </lineage>
</organism>
<evidence type="ECO:0000313" key="2">
    <source>
        <dbReference type="EnsemblPlants" id="PGSC0003DMT400088692"/>
    </source>
</evidence>
<reference evidence="2" key="2">
    <citation type="submission" date="2015-06" db="UniProtKB">
        <authorList>
            <consortium name="EnsemblPlants"/>
        </authorList>
    </citation>
    <scope>IDENTIFICATION</scope>
    <source>
        <strain evidence="2">DM1-3 516 R44</strain>
    </source>
</reference>
<protein>
    <submittedName>
        <fullName evidence="2">Uncharacterized protein</fullName>
    </submittedName>
</protein>
<dbReference type="PaxDb" id="4113-PGSC0003DMT400088692"/>
<dbReference type="InParanoid" id="M1DGI1"/>
<feature type="compositionally biased region" description="Low complexity" evidence="1">
    <location>
        <begin position="85"/>
        <end position="96"/>
    </location>
</feature>
<proteinExistence type="predicted"/>
<sequence length="122" mass="13620">MAAAGADIASFFGFAGLMCMEEEDIRGEGGYCIAVYYQEDELVNEDDDLIWGSVVTAIGADESIYHLRRLSSRSRAFDKSKGVETTSTISTSSRTRTLIDEESEEEDDEEQYNHDVEDVDLQ</sequence>
<dbReference type="Gramene" id="PGSC0003DMT400088692">
    <property type="protein sequence ID" value="PGSC0003DMT400088692"/>
    <property type="gene ID" value="PGSC0003DMG400038263"/>
</dbReference>